<comment type="caution">
    <text evidence="1">The sequence shown here is derived from an EMBL/GenBank/DDBJ whole genome shotgun (WGS) entry which is preliminary data.</text>
</comment>
<organism evidence="1 2">
    <name type="scientific">Fusarium mangiferae</name>
    <name type="common">Mango malformation disease fungus</name>
    <dbReference type="NCBI Taxonomy" id="192010"/>
    <lineage>
        <taxon>Eukaryota</taxon>
        <taxon>Fungi</taxon>
        <taxon>Dikarya</taxon>
        <taxon>Ascomycota</taxon>
        <taxon>Pezizomycotina</taxon>
        <taxon>Sordariomycetes</taxon>
        <taxon>Hypocreomycetidae</taxon>
        <taxon>Hypocreales</taxon>
        <taxon>Nectriaceae</taxon>
        <taxon>Fusarium</taxon>
        <taxon>Fusarium fujikuroi species complex</taxon>
    </lineage>
</organism>
<proteinExistence type="predicted"/>
<accession>A0A1L7U7W9</accession>
<dbReference type="AlphaFoldDB" id="A0A1L7U7W9"/>
<dbReference type="Proteomes" id="UP000184255">
    <property type="component" value="Unassembled WGS sequence"/>
</dbReference>
<dbReference type="GeneID" id="65091166"/>
<protein>
    <submittedName>
        <fullName evidence="1">Uncharacterized protein</fullName>
    </submittedName>
</protein>
<name>A0A1L7U7W9_FUSMA</name>
<keyword evidence="2" id="KW-1185">Reference proteome</keyword>
<dbReference type="VEuPathDB" id="FungiDB:FMAN_11916"/>
<reference evidence="2" key="1">
    <citation type="journal article" date="2016" name="Genome Biol. Evol.">
        <title>Comparative 'omics' of the Fusarium fujikuroi species complex highlights differences in genetic potential and metabolite synthesis.</title>
        <authorList>
            <person name="Niehaus E.-M."/>
            <person name="Muensterkoetter M."/>
            <person name="Proctor R.H."/>
            <person name="Brown D.W."/>
            <person name="Sharon A."/>
            <person name="Idan Y."/>
            <person name="Oren-Young L."/>
            <person name="Sieber C.M."/>
            <person name="Novak O."/>
            <person name="Pencik A."/>
            <person name="Tarkowska D."/>
            <person name="Hromadova K."/>
            <person name="Freeman S."/>
            <person name="Maymon M."/>
            <person name="Elazar M."/>
            <person name="Youssef S.A."/>
            <person name="El-Shabrawy E.S.M."/>
            <person name="Shalaby A.B.A."/>
            <person name="Houterman P."/>
            <person name="Brock N.L."/>
            <person name="Burkhardt I."/>
            <person name="Tsavkelova E.A."/>
            <person name="Dickschat J.S."/>
            <person name="Galuszka P."/>
            <person name="Gueldener U."/>
            <person name="Tudzynski B."/>
        </authorList>
    </citation>
    <scope>NUCLEOTIDE SEQUENCE [LARGE SCALE GENOMIC DNA]</scope>
    <source>
        <strain evidence="2">MRC7560</strain>
    </source>
</reference>
<gene>
    <name evidence="1" type="ORF">FMAN_11916</name>
</gene>
<dbReference type="EMBL" id="FCQH01000018">
    <property type="protein sequence ID" value="CVL06820.1"/>
    <property type="molecule type" value="Genomic_DNA"/>
</dbReference>
<dbReference type="RefSeq" id="XP_041690101.1">
    <property type="nucleotide sequence ID" value="XM_041824641.1"/>
</dbReference>
<evidence type="ECO:0000313" key="1">
    <source>
        <dbReference type="EMBL" id="CVL06820.1"/>
    </source>
</evidence>
<sequence length="242" mass="28508">MSAQLMPFRSNKFTSELRQDYKQRVSTFAEDLAQVYELRVKVDRANREFKEGIGRQIDQLMLIHSELIQEADAACTGDSLLLTEEDIMTLYFHLGTQVIPAHWLECVLDNIRENEKLKAQEKMIKNRYCELYHQKGRPRMTRNNGHYTRRMDWYARRLFSRQETTEEGRLPVRIAKRLEFLKRYGQADISATDFEHDLSARTCVSVEDLRPRKHGKKPDRIRFAQRQISGAAPRRPLFSSGK</sequence>
<evidence type="ECO:0000313" key="2">
    <source>
        <dbReference type="Proteomes" id="UP000184255"/>
    </source>
</evidence>